<feature type="region of interest" description="Disordered" evidence="2">
    <location>
        <begin position="1"/>
        <end position="49"/>
    </location>
</feature>
<dbReference type="InterPro" id="IPR004360">
    <property type="entry name" value="Glyas_Fos-R_dOase_dom"/>
</dbReference>
<name>A0ABN6B432_9MYCO</name>
<dbReference type="PANTHER" id="PTHR43048:SF4">
    <property type="entry name" value="RING-CLEAVING DIOXYGENASE-RELATED"/>
    <property type="match status" value="1"/>
</dbReference>
<evidence type="ECO:0000256" key="2">
    <source>
        <dbReference type="SAM" id="MobiDB-lite"/>
    </source>
</evidence>
<feature type="compositionally biased region" description="Polar residues" evidence="2">
    <location>
        <begin position="1"/>
        <end position="11"/>
    </location>
</feature>
<reference evidence="4 5" key="1">
    <citation type="journal article" date="2019" name="Emerg. Microbes Infect.">
        <title>Comprehensive subspecies identification of 175 nontuberculous mycobacteria species based on 7547 genomic profiles.</title>
        <authorList>
            <person name="Matsumoto Y."/>
            <person name="Kinjo T."/>
            <person name="Motooka D."/>
            <person name="Nabeya D."/>
            <person name="Jung N."/>
            <person name="Uechi K."/>
            <person name="Horii T."/>
            <person name="Iida T."/>
            <person name="Fujita J."/>
            <person name="Nakamura S."/>
        </authorList>
    </citation>
    <scope>NUCLEOTIDE SEQUENCE [LARGE SCALE GENOMIC DNA]</scope>
    <source>
        <strain evidence="4 5">JCM 12687</strain>
    </source>
</reference>
<gene>
    <name evidence="4" type="ORF">MBRA_26560</name>
</gene>
<dbReference type="EMBL" id="AP022606">
    <property type="protein sequence ID" value="BBZ12461.1"/>
    <property type="molecule type" value="Genomic_DNA"/>
</dbReference>
<evidence type="ECO:0000313" key="4">
    <source>
        <dbReference type="EMBL" id="BBZ12461.1"/>
    </source>
</evidence>
<organism evidence="4 5">
    <name type="scientific">Mycobacterium branderi</name>
    <dbReference type="NCBI Taxonomy" id="43348"/>
    <lineage>
        <taxon>Bacteria</taxon>
        <taxon>Bacillati</taxon>
        <taxon>Actinomycetota</taxon>
        <taxon>Actinomycetes</taxon>
        <taxon>Mycobacteriales</taxon>
        <taxon>Mycobacteriaceae</taxon>
        <taxon>Mycobacterium</taxon>
    </lineage>
</organism>
<dbReference type="InterPro" id="IPR051785">
    <property type="entry name" value="MMCE/EMCE_epimerase"/>
</dbReference>
<feature type="domain" description="VOC" evidence="3">
    <location>
        <begin position="53"/>
        <end position="172"/>
    </location>
</feature>
<dbReference type="InterPro" id="IPR037523">
    <property type="entry name" value="VOC_core"/>
</dbReference>
<feature type="compositionally biased region" description="Basic and acidic residues" evidence="2">
    <location>
        <begin position="36"/>
        <end position="49"/>
    </location>
</feature>
<dbReference type="Pfam" id="PF00903">
    <property type="entry name" value="Glyoxalase"/>
    <property type="match status" value="1"/>
</dbReference>
<evidence type="ECO:0000259" key="3">
    <source>
        <dbReference type="PROSITE" id="PS51819"/>
    </source>
</evidence>
<dbReference type="Proteomes" id="UP000467379">
    <property type="component" value="Chromosome"/>
</dbReference>
<evidence type="ECO:0000256" key="1">
    <source>
        <dbReference type="ARBA" id="ARBA00022723"/>
    </source>
</evidence>
<protein>
    <recommendedName>
        <fullName evidence="3">VOC domain-containing protein</fullName>
    </recommendedName>
</protein>
<dbReference type="PANTHER" id="PTHR43048">
    <property type="entry name" value="METHYLMALONYL-COA EPIMERASE"/>
    <property type="match status" value="1"/>
</dbReference>
<dbReference type="PROSITE" id="PS51819">
    <property type="entry name" value="VOC"/>
    <property type="match status" value="1"/>
</dbReference>
<sequence length="183" mass="19971">MTSVGLRSQPNPLAAPPEMSAPPHNLTKPPAIDLCRTPDDTNGHHGRKEGSMKFISTRIITADVNRLVEFYEMVTEISAVWGNELFAEIPTPVGTLAIGSDKTVPLFGEGSAEPAANRSAIVEFIVEDVDAEYERLRGRVGEVVTEPTTMPWGNRALLFRDPDGNLVNLFTPVTEEARVKFGL</sequence>
<evidence type="ECO:0000313" key="5">
    <source>
        <dbReference type="Proteomes" id="UP000467379"/>
    </source>
</evidence>
<accession>A0ABN6B432</accession>
<dbReference type="Gene3D" id="3.10.180.10">
    <property type="entry name" value="2,3-Dihydroxybiphenyl 1,2-Dioxygenase, domain 1"/>
    <property type="match status" value="1"/>
</dbReference>
<proteinExistence type="predicted"/>
<dbReference type="InterPro" id="IPR029068">
    <property type="entry name" value="Glyas_Bleomycin-R_OHBP_Dase"/>
</dbReference>
<keyword evidence="1" id="KW-0479">Metal-binding</keyword>
<keyword evidence="5" id="KW-1185">Reference proteome</keyword>
<dbReference type="SUPFAM" id="SSF54593">
    <property type="entry name" value="Glyoxalase/Bleomycin resistance protein/Dihydroxybiphenyl dioxygenase"/>
    <property type="match status" value="1"/>
</dbReference>